<reference evidence="2" key="1">
    <citation type="submission" date="2021-06" db="EMBL/GenBank/DDBJ databases">
        <title>An adapted protocol for Saccharibacteria cultivation: two new species join this phylum of Candidate Phyla Radiations.</title>
        <authorList>
            <person name="Ibrahim A."/>
            <person name="Maatouk M."/>
            <person name="Raoult D."/>
            <person name="Bittar F."/>
        </authorList>
    </citation>
    <scope>NUCLEOTIDE SEQUENCE</scope>
    <source>
        <strain evidence="2">IHU2</strain>
    </source>
</reference>
<accession>A0A8F1MA85</accession>
<protein>
    <submittedName>
        <fullName evidence="2">Uncharacterized protein</fullName>
    </submittedName>
</protein>
<dbReference type="KEGG" id="mvl:KOY49_04420"/>
<dbReference type="AlphaFoldDB" id="A0A8F1MA85"/>
<gene>
    <name evidence="2" type="ORF">KOY49_04420</name>
</gene>
<organism evidence="2 3">
    <name type="scientific">Candidatus Minimicrobia vallesae</name>
    <dbReference type="NCBI Taxonomy" id="2841264"/>
    <lineage>
        <taxon>Bacteria</taxon>
        <taxon>Candidatus Saccharimonadota</taxon>
        <taxon>Candidatus Saccharimonadota incertae sedis</taxon>
        <taxon>Candidatus Minimicrobia</taxon>
    </lineage>
</organism>
<evidence type="ECO:0000256" key="1">
    <source>
        <dbReference type="SAM" id="MobiDB-lite"/>
    </source>
</evidence>
<proteinExistence type="predicted"/>
<name>A0A8F1MA85_9BACT</name>
<dbReference type="EMBL" id="CP076459">
    <property type="protein sequence ID" value="QWQ31375.1"/>
    <property type="molecule type" value="Genomic_DNA"/>
</dbReference>
<keyword evidence="3" id="KW-1185">Reference proteome</keyword>
<evidence type="ECO:0000313" key="3">
    <source>
        <dbReference type="Proteomes" id="UP000677117"/>
    </source>
</evidence>
<evidence type="ECO:0000313" key="2">
    <source>
        <dbReference type="EMBL" id="QWQ31375.1"/>
    </source>
</evidence>
<sequence length="53" mass="5880">MKKRQPVRMGGPMGGGMGAGEKAKDFKGTVKKLVKYLSDFRWHMSVCVGFCGW</sequence>
<dbReference type="Proteomes" id="UP000677117">
    <property type="component" value="Chromosome"/>
</dbReference>
<feature type="region of interest" description="Disordered" evidence="1">
    <location>
        <begin position="1"/>
        <end position="20"/>
    </location>
</feature>